<keyword evidence="13" id="KW-0413">Isomerase</keyword>
<keyword evidence="15" id="KW-0511">Multifunctional enzyme</keyword>
<dbReference type="PROSITE" id="PS51671">
    <property type="entry name" value="ACT"/>
    <property type="match status" value="1"/>
</dbReference>
<evidence type="ECO:0000256" key="7">
    <source>
        <dbReference type="ARBA" id="ARBA00013147"/>
    </source>
</evidence>
<dbReference type="PIRSF" id="PIRSF001500">
    <property type="entry name" value="Chor_mut_pdt_Ppr"/>
    <property type="match status" value="1"/>
</dbReference>
<dbReference type="InterPro" id="IPR018528">
    <property type="entry name" value="Preph_deHydtase_CS"/>
</dbReference>
<dbReference type="InterPro" id="IPR002912">
    <property type="entry name" value="ACT_dom"/>
</dbReference>
<accession>A0A1W6LNU3</accession>
<dbReference type="PROSITE" id="PS51168">
    <property type="entry name" value="CHORISMATE_MUT_2"/>
    <property type="match status" value="1"/>
</dbReference>
<dbReference type="CDD" id="cd13630">
    <property type="entry name" value="PBP2_PDT_1"/>
    <property type="match status" value="1"/>
</dbReference>
<dbReference type="CDD" id="cd04905">
    <property type="entry name" value="ACT_CM-PDT"/>
    <property type="match status" value="1"/>
</dbReference>
<dbReference type="SMART" id="SM00830">
    <property type="entry name" value="CM_2"/>
    <property type="match status" value="1"/>
</dbReference>
<evidence type="ECO:0000256" key="9">
    <source>
        <dbReference type="ARBA" id="ARBA00022490"/>
    </source>
</evidence>
<evidence type="ECO:0000256" key="19">
    <source>
        <dbReference type="PIRSR" id="PIRSR001500-2"/>
    </source>
</evidence>
<sequence>MELEELRKKIDQIDARLVELINERAEVVVEVGKFKRRSGSVPVYAPDRETQVLSKICELNKGPLPDKTLVAVWRELMSGSFFIERPLRISFLGPEGSYSHQASMKKFGQSVDYLPLADIRGVFDEVARGQCDFGMVPVENSSGGGVVETLDAFLETRIMICAEMEMPIHHNLLAKCRLEEIEKIYSKPEVFAQCRNWITENHFEGKIITEASTARAAELAAQSDNCAAIGSSLAGRIYGLNVLYEKIEDKPDNVTRFLIISSRDTPKTGDDKTAIVFTTPHKPGALFDVLGVFDKYDINLTRIESRPNKTRNWEYHFFADINGHKTDENIIKALEKLHDRTIQVQILGSFPRYTGETD</sequence>
<dbReference type="Proteomes" id="UP000193334">
    <property type="component" value="Chromosome"/>
</dbReference>
<evidence type="ECO:0000256" key="11">
    <source>
        <dbReference type="ARBA" id="ARBA00023141"/>
    </source>
</evidence>
<dbReference type="Gene3D" id="3.40.190.10">
    <property type="entry name" value="Periplasmic binding protein-like II"/>
    <property type="match status" value="2"/>
</dbReference>
<dbReference type="STRING" id="1941349.STSP1_01844"/>
<keyword evidence="10" id="KW-0028">Amino-acid biosynthesis</keyword>
<dbReference type="GO" id="GO:0004664">
    <property type="term" value="F:prephenate dehydratase activity"/>
    <property type="evidence" value="ECO:0007669"/>
    <property type="project" value="UniProtKB-EC"/>
</dbReference>
<dbReference type="EMBL" id="CP021023">
    <property type="protein sequence ID" value="ARN57437.1"/>
    <property type="molecule type" value="Genomic_DNA"/>
</dbReference>
<dbReference type="InterPro" id="IPR036979">
    <property type="entry name" value="CM_dom_sf"/>
</dbReference>
<dbReference type="InterPro" id="IPR002701">
    <property type="entry name" value="CM_II_prokaryot"/>
</dbReference>
<evidence type="ECO:0000256" key="1">
    <source>
        <dbReference type="ARBA" id="ARBA00000824"/>
    </source>
</evidence>
<comment type="pathway">
    <text evidence="5">Metabolic intermediate biosynthesis; prephenate biosynthesis; prephenate from chorismate: step 1/1.</text>
</comment>
<dbReference type="KEGG" id="pbp:STSP1_01844"/>
<evidence type="ECO:0000256" key="17">
    <source>
        <dbReference type="ARBA" id="ARBA00031520"/>
    </source>
</evidence>
<evidence type="ECO:0000313" key="23">
    <source>
        <dbReference type="EMBL" id="ARN57437.1"/>
    </source>
</evidence>
<evidence type="ECO:0000256" key="12">
    <source>
        <dbReference type="ARBA" id="ARBA00023222"/>
    </source>
</evidence>
<dbReference type="AlphaFoldDB" id="A0A1W6LNU3"/>
<dbReference type="FunFam" id="3.30.70.260:FF:000012">
    <property type="entry name" value="Prephenate dehydratase"/>
    <property type="match status" value="1"/>
</dbReference>
<comment type="subcellular location">
    <subcellularLocation>
        <location evidence="3">Cytoplasm</location>
    </subcellularLocation>
</comment>
<comment type="pathway">
    <text evidence="4">Amino-acid biosynthesis; L-phenylalanine biosynthesis; phenylpyruvate from prephenate: step 1/1.</text>
</comment>
<evidence type="ECO:0000259" key="22">
    <source>
        <dbReference type="PROSITE" id="PS51671"/>
    </source>
</evidence>
<comment type="catalytic activity">
    <reaction evidence="1">
        <text>chorismate = prephenate</text>
        <dbReference type="Rhea" id="RHEA:13897"/>
        <dbReference type="ChEBI" id="CHEBI:29748"/>
        <dbReference type="ChEBI" id="CHEBI:29934"/>
        <dbReference type="EC" id="5.4.99.5"/>
    </reaction>
</comment>
<evidence type="ECO:0000256" key="8">
    <source>
        <dbReference type="ARBA" id="ARBA00014401"/>
    </source>
</evidence>
<dbReference type="Pfam" id="PF00800">
    <property type="entry name" value="PDT"/>
    <property type="match status" value="1"/>
</dbReference>
<dbReference type="SUPFAM" id="SSF48600">
    <property type="entry name" value="Chorismate mutase II"/>
    <property type="match status" value="1"/>
</dbReference>
<gene>
    <name evidence="23" type="primary">pheA</name>
    <name evidence="23" type="ORF">STSP1_01844</name>
</gene>
<dbReference type="Gene3D" id="1.20.59.10">
    <property type="entry name" value="Chorismate mutase"/>
    <property type="match status" value="1"/>
</dbReference>
<dbReference type="OrthoDB" id="9802281at2"/>
<dbReference type="UniPathway" id="UPA00121">
    <property type="reaction ID" value="UER00345"/>
</dbReference>
<dbReference type="UniPathway" id="UPA00120">
    <property type="reaction ID" value="UER00203"/>
</dbReference>
<evidence type="ECO:0000256" key="18">
    <source>
        <dbReference type="ARBA" id="ARBA00047848"/>
    </source>
</evidence>
<dbReference type="EC" id="4.2.1.51" evidence="7"/>
<evidence type="ECO:0000256" key="16">
    <source>
        <dbReference type="ARBA" id="ARBA00031175"/>
    </source>
</evidence>
<dbReference type="InterPro" id="IPR001086">
    <property type="entry name" value="Preph_deHydtase"/>
</dbReference>
<name>A0A1W6LNU3_9BACT</name>
<organism evidence="23 24">
    <name type="scientific">Sedimentisphaera salicampi</name>
    <dbReference type="NCBI Taxonomy" id="1941349"/>
    <lineage>
        <taxon>Bacteria</taxon>
        <taxon>Pseudomonadati</taxon>
        <taxon>Planctomycetota</taxon>
        <taxon>Phycisphaerae</taxon>
        <taxon>Sedimentisphaerales</taxon>
        <taxon>Sedimentisphaeraceae</taxon>
        <taxon>Sedimentisphaera</taxon>
    </lineage>
</organism>
<feature type="domain" description="Chorismate mutase" evidence="20">
    <location>
        <begin position="1"/>
        <end position="88"/>
    </location>
</feature>
<evidence type="ECO:0000256" key="10">
    <source>
        <dbReference type="ARBA" id="ARBA00022605"/>
    </source>
</evidence>
<feature type="domain" description="Prephenate dehydratase" evidence="21">
    <location>
        <begin position="88"/>
        <end position="262"/>
    </location>
</feature>
<dbReference type="NCBIfam" id="TIGR01807">
    <property type="entry name" value="CM_P2"/>
    <property type="match status" value="1"/>
</dbReference>
<dbReference type="PANTHER" id="PTHR21022">
    <property type="entry name" value="PREPHENATE DEHYDRATASE P PROTEIN"/>
    <property type="match status" value="1"/>
</dbReference>
<evidence type="ECO:0000256" key="3">
    <source>
        <dbReference type="ARBA" id="ARBA00004496"/>
    </source>
</evidence>
<protein>
    <recommendedName>
        <fullName evidence="8">Bifunctional chorismate mutase/prephenate dehydratase</fullName>
        <ecNumber evidence="7">4.2.1.51</ecNumber>
        <ecNumber evidence="6">5.4.99.5</ecNumber>
    </recommendedName>
    <alternativeName>
        <fullName evidence="17">Chorismate mutase-prephenate dehydratase</fullName>
    </alternativeName>
    <alternativeName>
        <fullName evidence="16">p-protein</fullName>
    </alternativeName>
</protein>
<keyword evidence="12" id="KW-0584">Phenylalanine biosynthesis</keyword>
<dbReference type="PROSITE" id="PS00858">
    <property type="entry name" value="PREPHENATE_DEHYDR_2"/>
    <property type="match status" value="1"/>
</dbReference>
<dbReference type="Gene3D" id="3.30.70.260">
    <property type="match status" value="1"/>
</dbReference>
<evidence type="ECO:0000256" key="13">
    <source>
        <dbReference type="ARBA" id="ARBA00023235"/>
    </source>
</evidence>
<evidence type="ECO:0000256" key="4">
    <source>
        <dbReference type="ARBA" id="ARBA00004741"/>
    </source>
</evidence>
<dbReference type="Pfam" id="PF01817">
    <property type="entry name" value="CM_2"/>
    <property type="match status" value="1"/>
</dbReference>
<dbReference type="PANTHER" id="PTHR21022:SF19">
    <property type="entry name" value="PREPHENATE DEHYDRATASE-RELATED"/>
    <property type="match status" value="1"/>
</dbReference>
<dbReference type="InterPro" id="IPR045865">
    <property type="entry name" value="ACT-like_dom_sf"/>
</dbReference>
<evidence type="ECO:0000313" key="24">
    <source>
        <dbReference type="Proteomes" id="UP000193334"/>
    </source>
</evidence>
<dbReference type="GO" id="GO:0046417">
    <property type="term" value="P:chorismate metabolic process"/>
    <property type="evidence" value="ECO:0007669"/>
    <property type="project" value="InterPro"/>
</dbReference>
<dbReference type="SUPFAM" id="SSF55021">
    <property type="entry name" value="ACT-like"/>
    <property type="match status" value="1"/>
</dbReference>
<evidence type="ECO:0000256" key="6">
    <source>
        <dbReference type="ARBA" id="ARBA00012404"/>
    </source>
</evidence>
<dbReference type="NCBIfam" id="NF008865">
    <property type="entry name" value="PRK11898.1"/>
    <property type="match status" value="1"/>
</dbReference>
<reference evidence="24" key="1">
    <citation type="submission" date="2017-04" db="EMBL/GenBank/DDBJ databases">
        <title>Comparative genomics and description of representatives of a novel lineage of planctomycetes thriving in anoxic sediments.</title>
        <authorList>
            <person name="Spring S."/>
            <person name="Bunk B."/>
            <person name="Sproer C."/>
        </authorList>
    </citation>
    <scope>NUCLEOTIDE SEQUENCE [LARGE SCALE GENOMIC DNA]</scope>
    <source>
        <strain evidence="24">ST-PulAB-D4</strain>
    </source>
</reference>
<evidence type="ECO:0000259" key="20">
    <source>
        <dbReference type="PROSITE" id="PS51168"/>
    </source>
</evidence>
<feature type="domain" description="ACT" evidence="22">
    <location>
        <begin position="274"/>
        <end position="349"/>
    </location>
</feature>
<evidence type="ECO:0000259" key="21">
    <source>
        <dbReference type="PROSITE" id="PS51171"/>
    </source>
</evidence>
<dbReference type="Pfam" id="PF01842">
    <property type="entry name" value="ACT"/>
    <property type="match status" value="1"/>
</dbReference>
<dbReference type="InterPro" id="IPR008242">
    <property type="entry name" value="Chor_mutase/pphenate_deHydtase"/>
</dbReference>
<dbReference type="PROSITE" id="PS51171">
    <property type="entry name" value="PREPHENATE_DEHYDR_3"/>
    <property type="match status" value="1"/>
</dbReference>
<dbReference type="PROSITE" id="PS00857">
    <property type="entry name" value="PREPHENATE_DEHYDR_1"/>
    <property type="match status" value="1"/>
</dbReference>
<dbReference type="EC" id="5.4.99.5" evidence="6"/>
<dbReference type="InterPro" id="IPR010957">
    <property type="entry name" value="G/b/e-P-prot_chorismate_mutase"/>
</dbReference>
<dbReference type="InterPro" id="IPR036263">
    <property type="entry name" value="Chorismate_II_sf"/>
</dbReference>
<keyword evidence="9" id="KW-0963">Cytoplasm</keyword>
<evidence type="ECO:0000256" key="5">
    <source>
        <dbReference type="ARBA" id="ARBA00004817"/>
    </source>
</evidence>
<keyword evidence="24" id="KW-1185">Reference proteome</keyword>
<dbReference type="RefSeq" id="WP_085756079.1">
    <property type="nucleotide sequence ID" value="NZ_CP021023.1"/>
</dbReference>
<evidence type="ECO:0000256" key="2">
    <source>
        <dbReference type="ARBA" id="ARBA00002364"/>
    </source>
</evidence>
<comment type="function">
    <text evidence="2">Catalyzes the Claisen rearrangement of chorismate to prephenate and the decarboxylation/dehydration of prephenate to phenylpyruvate.</text>
</comment>
<comment type="catalytic activity">
    <reaction evidence="18">
        <text>prephenate + H(+) = 3-phenylpyruvate + CO2 + H2O</text>
        <dbReference type="Rhea" id="RHEA:21648"/>
        <dbReference type="ChEBI" id="CHEBI:15377"/>
        <dbReference type="ChEBI" id="CHEBI:15378"/>
        <dbReference type="ChEBI" id="CHEBI:16526"/>
        <dbReference type="ChEBI" id="CHEBI:18005"/>
        <dbReference type="ChEBI" id="CHEBI:29934"/>
        <dbReference type="EC" id="4.2.1.51"/>
    </reaction>
</comment>
<evidence type="ECO:0000256" key="15">
    <source>
        <dbReference type="ARBA" id="ARBA00023268"/>
    </source>
</evidence>
<dbReference type="GO" id="GO:0004106">
    <property type="term" value="F:chorismate mutase activity"/>
    <property type="evidence" value="ECO:0007669"/>
    <property type="project" value="UniProtKB-EC"/>
</dbReference>
<keyword evidence="11" id="KW-0057">Aromatic amino acid biosynthesis</keyword>
<feature type="site" description="Essential for prephenate dehydratase activity" evidence="19">
    <location>
        <position position="255"/>
    </location>
</feature>
<proteinExistence type="predicted"/>
<dbReference type="SUPFAM" id="SSF53850">
    <property type="entry name" value="Periplasmic binding protein-like II"/>
    <property type="match status" value="1"/>
</dbReference>
<dbReference type="GO" id="GO:0009094">
    <property type="term" value="P:L-phenylalanine biosynthetic process"/>
    <property type="evidence" value="ECO:0007669"/>
    <property type="project" value="UniProtKB-UniPathway"/>
</dbReference>
<keyword evidence="14" id="KW-0456">Lyase</keyword>
<dbReference type="GO" id="GO:0005737">
    <property type="term" value="C:cytoplasm"/>
    <property type="evidence" value="ECO:0007669"/>
    <property type="project" value="UniProtKB-SubCell"/>
</dbReference>
<evidence type="ECO:0000256" key="14">
    <source>
        <dbReference type="ARBA" id="ARBA00023239"/>
    </source>
</evidence>